<keyword evidence="13" id="KW-1185">Reference proteome</keyword>
<evidence type="ECO:0000256" key="8">
    <source>
        <dbReference type="ARBA" id="ARBA00023136"/>
    </source>
</evidence>
<dbReference type="InterPro" id="IPR002641">
    <property type="entry name" value="PNPLA_dom"/>
</dbReference>
<dbReference type="Proteomes" id="UP001501175">
    <property type="component" value="Unassembled WGS sequence"/>
</dbReference>
<dbReference type="Gene3D" id="3.40.1090.10">
    <property type="entry name" value="Cytosolic phospholipase A2 catalytic domain"/>
    <property type="match status" value="2"/>
</dbReference>
<dbReference type="InterPro" id="IPR014710">
    <property type="entry name" value="RmlC-like_jellyroll"/>
</dbReference>
<dbReference type="InterPro" id="IPR056556">
    <property type="entry name" value="NTE1_P-loop_dom"/>
</dbReference>
<dbReference type="Pfam" id="PF00027">
    <property type="entry name" value="cNMP_binding"/>
    <property type="match status" value="1"/>
</dbReference>
<evidence type="ECO:0000256" key="9">
    <source>
        <dbReference type="PROSITE-ProRule" id="PRU01161"/>
    </source>
</evidence>
<gene>
    <name evidence="12" type="ORF">GCM10023189_42600</name>
</gene>
<comment type="subcellular location">
    <subcellularLocation>
        <location evidence="1">Membrane</location>
    </subcellularLocation>
</comment>
<comment type="caution">
    <text evidence="12">The sequence shown here is derived from an EMBL/GenBank/DDBJ whole genome shotgun (WGS) entry which is preliminary data.</text>
</comment>
<keyword evidence="8" id="KW-0472">Membrane</keyword>
<protein>
    <submittedName>
        <fullName evidence="12">Patatin-like phospholipase family protein</fullName>
    </submittedName>
</protein>
<evidence type="ECO:0000256" key="4">
    <source>
        <dbReference type="ARBA" id="ARBA00022801"/>
    </source>
</evidence>
<feature type="domain" description="PNPLA" evidence="11">
    <location>
        <begin position="297"/>
        <end position="462"/>
    </location>
</feature>
<evidence type="ECO:0000313" key="13">
    <source>
        <dbReference type="Proteomes" id="UP001501175"/>
    </source>
</evidence>
<dbReference type="InterPro" id="IPR018490">
    <property type="entry name" value="cNMP-bd_dom_sf"/>
</dbReference>
<dbReference type="RefSeq" id="WP_345246854.1">
    <property type="nucleotide sequence ID" value="NZ_BAABHD010000075.1"/>
</dbReference>
<dbReference type="Pfam" id="PF01734">
    <property type="entry name" value="Patatin"/>
    <property type="match status" value="1"/>
</dbReference>
<dbReference type="CDD" id="cd07205">
    <property type="entry name" value="Pat_PNPLA6_PNPLA7_NTE1_like"/>
    <property type="match status" value="1"/>
</dbReference>
<keyword evidence="4 9" id="KW-0378">Hydrolase</keyword>
<proteinExistence type="inferred from homology"/>
<dbReference type="InterPro" id="IPR050301">
    <property type="entry name" value="NTE"/>
</dbReference>
<evidence type="ECO:0000259" key="10">
    <source>
        <dbReference type="PROSITE" id="PS50042"/>
    </source>
</evidence>
<comment type="similarity">
    <text evidence="2">Belongs to the NTE family.</text>
</comment>
<dbReference type="PANTHER" id="PTHR14226">
    <property type="entry name" value="NEUROPATHY TARGET ESTERASE/SWISS CHEESE D.MELANOGASTER"/>
    <property type="match status" value="1"/>
</dbReference>
<evidence type="ECO:0000256" key="1">
    <source>
        <dbReference type="ARBA" id="ARBA00004370"/>
    </source>
</evidence>
<keyword evidence="3" id="KW-0812">Transmembrane</keyword>
<feature type="short sequence motif" description="GXGXXG" evidence="9">
    <location>
        <begin position="301"/>
        <end position="306"/>
    </location>
</feature>
<evidence type="ECO:0000256" key="5">
    <source>
        <dbReference type="ARBA" id="ARBA00022963"/>
    </source>
</evidence>
<reference evidence="13" key="1">
    <citation type="journal article" date="2019" name="Int. J. Syst. Evol. Microbiol.">
        <title>The Global Catalogue of Microorganisms (GCM) 10K type strain sequencing project: providing services to taxonomists for standard genome sequencing and annotation.</title>
        <authorList>
            <consortium name="The Broad Institute Genomics Platform"/>
            <consortium name="The Broad Institute Genome Sequencing Center for Infectious Disease"/>
            <person name="Wu L."/>
            <person name="Ma J."/>
        </authorList>
    </citation>
    <scope>NUCLEOTIDE SEQUENCE [LARGE SCALE GENOMIC DNA]</scope>
    <source>
        <strain evidence="13">JCM 17927</strain>
    </source>
</reference>
<dbReference type="PRINTS" id="PR00103">
    <property type="entry name" value="CAMPKINASE"/>
</dbReference>
<keyword evidence="5 9" id="KW-0442">Lipid degradation</keyword>
<feature type="active site" description="Proton acceptor" evidence="9">
    <location>
        <position position="449"/>
    </location>
</feature>
<sequence>MELPGGETLFHQGEAGDSLYFVISGRLRAFLNTEAGPVNIGEIKRGESVGEMAIFTGEPRMATIIAVRDTVLIKLTKAAFEELVLAYPNVLMGVTRVVINRLNKMQKPPALLKKPVTICFIPITPTVDLPALVATLHPYLNRKVKSLVLSSQSVDQVHGHKNLSQTDHTHTEEYRKLTGWLEEQELQHEFLIYLADPAPTEWTKRSLRHADDVILVADALQPPALSTLEKDLPQLSDPGTGATQILLLLHKAGTICPAGTDQWLGPRSVKAHYHIRPELPKDVARLARILSGSAVGLVLAGGGAKGFAHLGVYQALQEYGIPVDFVGGASAGALMGAYISFDLPPETIRNFARKSAKAKPATDYNLLPLISLIKGKRFNRVIKESIDDCVGFNVRMEDVWRTFFTVAGNYTRAYEEVHMQGFMADCLNATIAIPGVFPPVIRGNDLLIDGGTFNNFPTDVMSRMGAGKVIGVDLSRDKVFALDITEMPDNWALLLDKFRPRKKRKYHLPSLSSILLNTTLMHSTARYQENKQFTDLYFNPDVSRFGLMRWDAFDTIYEIGYTHAKEVLSKLTEAEVEQWRS</sequence>
<evidence type="ECO:0000313" key="12">
    <source>
        <dbReference type="EMBL" id="GAA4463949.1"/>
    </source>
</evidence>
<dbReference type="Gene3D" id="2.60.120.10">
    <property type="entry name" value="Jelly Rolls"/>
    <property type="match status" value="1"/>
</dbReference>
<dbReference type="CDD" id="cd00038">
    <property type="entry name" value="CAP_ED"/>
    <property type="match status" value="1"/>
</dbReference>
<feature type="short sequence motif" description="DGA/G" evidence="9">
    <location>
        <begin position="449"/>
        <end position="451"/>
    </location>
</feature>
<dbReference type="InterPro" id="IPR000595">
    <property type="entry name" value="cNMP-bd_dom"/>
</dbReference>
<dbReference type="PANTHER" id="PTHR14226:SF29">
    <property type="entry name" value="NEUROPATHY TARGET ESTERASE SWS"/>
    <property type="match status" value="1"/>
</dbReference>
<name>A0ABP8NDC3_9BACT</name>
<dbReference type="SMART" id="SM00100">
    <property type="entry name" value="cNMP"/>
    <property type="match status" value="1"/>
</dbReference>
<keyword evidence="6" id="KW-1133">Transmembrane helix</keyword>
<evidence type="ECO:0000256" key="6">
    <source>
        <dbReference type="ARBA" id="ARBA00022989"/>
    </source>
</evidence>
<evidence type="ECO:0000259" key="11">
    <source>
        <dbReference type="PROSITE" id="PS51635"/>
    </source>
</evidence>
<evidence type="ECO:0000256" key="3">
    <source>
        <dbReference type="ARBA" id="ARBA00022692"/>
    </source>
</evidence>
<evidence type="ECO:0000256" key="7">
    <source>
        <dbReference type="ARBA" id="ARBA00023098"/>
    </source>
</evidence>
<feature type="active site" description="Nucleophile" evidence="9">
    <location>
        <position position="330"/>
    </location>
</feature>
<feature type="short sequence motif" description="GXSXG" evidence="9">
    <location>
        <begin position="328"/>
        <end position="332"/>
    </location>
</feature>
<keyword evidence="7 9" id="KW-0443">Lipid metabolism</keyword>
<evidence type="ECO:0000256" key="2">
    <source>
        <dbReference type="ARBA" id="ARBA00006636"/>
    </source>
</evidence>
<dbReference type="Pfam" id="PF24179">
    <property type="entry name" value="NTE_Ploop"/>
    <property type="match status" value="1"/>
</dbReference>
<dbReference type="InterPro" id="IPR016035">
    <property type="entry name" value="Acyl_Trfase/lysoPLipase"/>
</dbReference>
<dbReference type="SUPFAM" id="SSF52151">
    <property type="entry name" value="FabD/lysophospholipase-like"/>
    <property type="match status" value="1"/>
</dbReference>
<feature type="domain" description="Cyclic nucleotide-binding" evidence="10">
    <location>
        <begin position="1"/>
        <end position="84"/>
    </location>
</feature>
<dbReference type="PROSITE" id="PS50042">
    <property type="entry name" value="CNMP_BINDING_3"/>
    <property type="match status" value="1"/>
</dbReference>
<dbReference type="PROSITE" id="PS51635">
    <property type="entry name" value="PNPLA"/>
    <property type="match status" value="1"/>
</dbReference>
<dbReference type="EMBL" id="BAABHD010000075">
    <property type="protein sequence ID" value="GAA4463949.1"/>
    <property type="molecule type" value="Genomic_DNA"/>
</dbReference>
<organism evidence="12 13">
    <name type="scientific">Nibrella saemangeumensis</name>
    <dbReference type="NCBI Taxonomy" id="1084526"/>
    <lineage>
        <taxon>Bacteria</taxon>
        <taxon>Pseudomonadati</taxon>
        <taxon>Bacteroidota</taxon>
        <taxon>Cytophagia</taxon>
        <taxon>Cytophagales</taxon>
        <taxon>Spirosomataceae</taxon>
        <taxon>Nibrella</taxon>
    </lineage>
</organism>
<accession>A0ABP8NDC3</accession>
<dbReference type="SUPFAM" id="SSF51206">
    <property type="entry name" value="cAMP-binding domain-like"/>
    <property type="match status" value="1"/>
</dbReference>